<feature type="region of interest" description="Disordered" evidence="1">
    <location>
        <begin position="59"/>
        <end position="111"/>
    </location>
</feature>
<proteinExistence type="predicted"/>
<evidence type="ECO:0000256" key="2">
    <source>
        <dbReference type="SAM" id="SignalP"/>
    </source>
</evidence>
<keyword evidence="4" id="KW-1185">Reference proteome</keyword>
<protein>
    <recommendedName>
        <fullName evidence="5">Beta-propeller repeat-containing protein</fullName>
    </recommendedName>
</protein>
<dbReference type="Proteomes" id="UP001164459">
    <property type="component" value="Chromosome"/>
</dbReference>
<evidence type="ECO:0000313" key="4">
    <source>
        <dbReference type="Proteomes" id="UP001164459"/>
    </source>
</evidence>
<sequence length="465" mass="48392">MSASRAVVLGLFSALIAATCNSGGGDECAAGSDGCPCDAGGGCAAGLVCVAGWCQAEPDETGEPATTGTSAATPTEGAGSTSTGETASSGASGATTNETTTATDQPTSPSYRWHKLVEAGEARDVQLTPAGELAVVGYVERTMYDRDAWLGVHAEDGALLWERTFDGEDGAGDEFEDVAIDAAGNITATGKQDLSVGWDDVLTMTWGAGGDELHVRGYGNEFHRDDVGHGAAVDAEGNVYVCGYFTYMDNFTGTNLAYTTRYADFSGQDWFQYSGLLEDVQYDCETGPSGYLITVGRRGPFASIQRFAPDGDSVYRVEWGDDGADSTVPRGVTIDPSDEAVYVAGYSSGLGVGTRQWIGRWDFAGDKVWTLAPAPTGAAAQAHDLVIDAGGWLRVIGSDQIDGTWAVAITTLGRDGEELDRVIWSPPEGEVRALGAATRSDSLYVVGGTGADDQGSQILLAEFGI</sequence>
<reference evidence="3" key="1">
    <citation type="submission" date="2022-11" db="EMBL/GenBank/DDBJ databases">
        <title>Minimal conservation of predation-associated metabolite biosynthetic gene clusters underscores biosynthetic potential of Myxococcota including descriptions for ten novel species: Archangium lansinium sp. nov., Myxococcus landrumus sp. nov., Nannocystis bai.</title>
        <authorList>
            <person name="Ahearne A."/>
            <person name="Stevens C."/>
            <person name="Dowd S."/>
        </authorList>
    </citation>
    <scope>NUCLEOTIDE SEQUENCE</scope>
    <source>
        <strain evidence="3">Fl3</strain>
    </source>
</reference>
<organism evidence="3 4">
    <name type="scientific">Nannocystis punicea</name>
    <dbReference type="NCBI Taxonomy" id="2995304"/>
    <lineage>
        <taxon>Bacteria</taxon>
        <taxon>Pseudomonadati</taxon>
        <taxon>Myxococcota</taxon>
        <taxon>Polyangia</taxon>
        <taxon>Nannocystales</taxon>
        <taxon>Nannocystaceae</taxon>
        <taxon>Nannocystis</taxon>
    </lineage>
</organism>
<evidence type="ECO:0008006" key="5">
    <source>
        <dbReference type="Google" id="ProtNLM"/>
    </source>
</evidence>
<accession>A0ABY7H660</accession>
<keyword evidence="2" id="KW-0732">Signal</keyword>
<evidence type="ECO:0000256" key="1">
    <source>
        <dbReference type="SAM" id="MobiDB-lite"/>
    </source>
</evidence>
<gene>
    <name evidence="3" type="ORF">O0S08_01290</name>
</gene>
<dbReference type="SUPFAM" id="SSF63825">
    <property type="entry name" value="YWTD domain"/>
    <property type="match status" value="1"/>
</dbReference>
<dbReference type="EMBL" id="CP114040">
    <property type="protein sequence ID" value="WAS94767.1"/>
    <property type="molecule type" value="Genomic_DNA"/>
</dbReference>
<name>A0ABY7H660_9BACT</name>
<dbReference type="RefSeq" id="WP_269037102.1">
    <property type="nucleotide sequence ID" value="NZ_CP114040.1"/>
</dbReference>
<evidence type="ECO:0000313" key="3">
    <source>
        <dbReference type="EMBL" id="WAS94767.1"/>
    </source>
</evidence>
<feature type="signal peptide" evidence="2">
    <location>
        <begin position="1"/>
        <end position="17"/>
    </location>
</feature>
<feature type="chain" id="PRO_5045662005" description="Beta-propeller repeat-containing protein" evidence="2">
    <location>
        <begin position="18"/>
        <end position="465"/>
    </location>
</feature>
<feature type="compositionally biased region" description="Low complexity" evidence="1">
    <location>
        <begin position="63"/>
        <end position="103"/>
    </location>
</feature>